<evidence type="ECO:0000256" key="4">
    <source>
        <dbReference type="ARBA" id="ARBA00022723"/>
    </source>
</evidence>
<dbReference type="Gene3D" id="4.10.1000.10">
    <property type="entry name" value="Zinc finger, CCCH-type"/>
    <property type="match status" value="1"/>
</dbReference>
<evidence type="ECO:0000256" key="5">
    <source>
        <dbReference type="ARBA" id="ARBA00022771"/>
    </source>
</evidence>
<feature type="region of interest" description="Disordered" evidence="9">
    <location>
        <begin position="1"/>
        <end position="114"/>
    </location>
</feature>
<evidence type="ECO:0000256" key="9">
    <source>
        <dbReference type="SAM" id="MobiDB-lite"/>
    </source>
</evidence>
<dbReference type="SMART" id="SM00184">
    <property type="entry name" value="RING"/>
    <property type="match status" value="1"/>
</dbReference>
<keyword evidence="8" id="KW-0508">mRNA splicing</keyword>
<comment type="caution">
    <text evidence="12">The sequence shown here is derived from an EMBL/GenBank/DDBJ whole genome shotgun (WGS) entry which is preliminary data.</text>
</comment>
<keyword evidence="8" id="KW-0507">mRNA processing</keyword>
<keyword evidence="6 7" id="KW-0862">Zinc</keyword>
<feature type="compositionally biased region" description="Low complexity" evidence="9">
    <location>
        <begin position="88"/>
        <end position="107"/>
    </location>
</feature>
<comment type="subunit">
    <text evidence="3 8">Associated with the spliceosome.</text>
</comment>
<dbReference type="CDD" id="cd16539">
    <property type="entry name" value="RING-HC_RNF113A_B"/>
    <property type="match status" value="1"/>
</dbReference>
<dbReference type="GO" id="GO:0005684">
    <property type="term" value="C:U2-type spliceosomal complex"/>
    <property type="evidence" value="ECO:0007669"/>
    <property type="project" value="TreeGrafter"/>
</dbReference>
<feature type="compositionally biased region" description="Acidic residues" evidence="9">
    <location>
        <begin position="49"/>
        <end position="58"/>
    </location>
</feature>
<keyword evidence="5 7" id="KW-0863">Zinc-finger</keyword>
<dbReference type="GO" id="GO:0006397">
    <property type="term" value="P:mRNA processing"/>
    <property type="evidence" value="ECO:0007669"/>
    <property type="project" value="UniProtKB-KW"/>
</dbReference>
<dbReference type="PROSITE" id="PS50103">
    <property type="entry name" value="ZF_C3H1"/>
    <property type="match status" value="1"/>
</dbReference>
<accession>A0A167W5I0</accession>
<feature type="compositionally biased region" description="Low complexity" evidence="9">
    <location>
        <begin position="7"/>
        <end position="19"/>
    </location>
</feature>
<comment type="similarity">
    <text evidence="2 8">Belongs to the CWC24 family.</text>
</comment>
<dbReference type="GO" id="GO:0008270">
    <property type="term" value="F:zinc ion binding"/>
    <property type="evidence" value="ECO:0007669"/>
    <property type="project" value="UniProtKB-KW"/>
</dbReference>
<dbReference type="PROSITE" id="PS50089">
    <property type="entry name" value="ZF_RING_2"/>
    <property type="match status" value="1"/>
</dbReference>
<feature type="region of interest" description="Disordered" evidence="9">
    <location>
        <begin position="132"/>
        <end position="166"/>
    </location>
</feature>
<dbReference type="PANTHER" id="PTHR12930">
    <property type="entry name" value="ZINC FINGER PROTEIN 183"/>
    <property type="match status" value="1"/>
</dbReference>
<dbReference type="SMART" id="SM00356">
    <property type="entry name" value="ZnF_C3H1"/>
    <property type="match status" value="1"/>
</dbReference>
<dbReference type="Proteomes" id="UP000076874">
    <property type="component" value="Unassembled WGS sequence"/>
</dbReference>
<feature type="compositionally biased region" description="Low complexity" evidence="9">
    <location>
        <begin position="148"/>
        <end position="162"/>
    </location>
</feature>
<organism evidence="12 13">
    <name type="scientific">Niveomyces insectorum RCEF 264</name>
    <dbReference type="NCBI Taxonomy" id="1081102"/>
    <lineage>
        <taxon>Eukaryota</taxon>
        <taxon>Fungi</taxon>
        <taxon>Dikarya</taxon>
        <taxon>Ascomycota</taxon>
        <taxon>Pezizomycotina</taxon>
        <taxon>Sordariomycetes</taxon>
        <taxon>Hypocreomycetidae</taxon>
        <taxon>Hypocreales</taxon>
        <taxon>Cordycipitaceae</taxon>
        <taxon>Niveomyces</taxon>
    </lineage>
</organism>
<dbReference type="GO" id="GO:0034247">
    <property type="term" value="P:snoRNA splicing"/>
    <property type="evidence" value="ECO:0007669"/>
    <property type="project" value="TreeGrafter"/>
</dbReference>
<keyword evidence="8" id="KW-0747">Spliceosome</keyword>
<dbReference type="InterPro" id="IPR017907">
    <property type="entry name" value="Znf_RING_CS"/>
</dbReference>
<name>A0A167W5I0_9HYPO</name>
<comment type="function">
    <text evidence="1 8">Involved in pre-mRNA splicing.</text>
</comment>
<evidence type="ECO:0000256" key="6">
    <source>
        <dbReference type="ARBA" id="ARBA00022833"/>
    </source>
</evidence>
<dbReference type="SUPFAM" id="SSF57850">
    <property type="entry name" value="RING/U-box"/>
    <property type="match status" value="1"/>
</dbReference>
<dbReference type="GO" id="GO:0003677">
    <property type="term" value="F:DNA binding"/>
    <property type="evidence" value="ECO:0007669"/>
    <property type="project" value="UniProtKB-UniRule"/>
</dbReference>
<keyword evidence="8" id="KW-0539">Nucleus</keyword>
<feature type="compositionally biased region" description="Basic and acidic residues" evidence="9">
    <location>
        <begin position="238"/>
        <end position="250"/>
    </location>
</feature>
<feature type="zinc finger region" description="C3H1-type" evidence="7">
    <location>
        <begin position="179"/>
        <end position="207"/>
    </location>
</feature>
<evidence type="ECO:0000256" key="2">
    <source>
        <dbReference type="ARBA" id="ARBA00009161"/>
    </source>
</evidence>
<feature type="region of interest" description="Disordered" evidence="9">
    <location>
        <begin position="332"/>
        <end position="356"/>
    </location>
</feature>
<evidence type="ECO:0000256" key="3">
    <source>
        <dbReference type="ARBA" id="ARBA00011524"/>
    </source>
</evidence>
<dbReference type="Gene3D" id="3.30.40.10">
    <property type="entry name" value="Zinc/RING finger domain, C3HC4 (zinc finger)"/>
    <property type="match status" value="1"/>
</dbReference>
<evidence type="ECO:0000256" key="1">
    <source>
        <dbReference type="ARBA" id="ARBA00003777"/>
    </source>
</evidence>
<keyword evidence="8" id="KW-0238">DNA-binding</keyword>
<dbReference type="InterPro" id="IPR000571">
    <property type="entry name" value="Znf_CCCH"/>
</dbReference>
<evidence type="ECO:0000313" key="13">
    <source>
        <dbReference type="Proteomes" id="UP000076874"/>
    </source>
</evidence>
<gene>
    <name evidence="12" type="ORF">SPI_03527</name>
</gene>
<evidence type="ECO:0000259" key="10">
    <source>
        <dbReference type="PROSITE" id="PS50089"/>
    </source>
</evidence>
<comment type="subcellular location">
    <subcellularLocation>
        <location evidence="8">Nucleus</location>
    </subcellularLocation>
</comment>
<dbReference type="SUPFAM" id="SSF90229">
    <property type="entry name" value="CCCH zinc finger"/>
    <property type="match status" value="1"/>
</dbReference>
<dbReference type="PANTHER" id="PTHR12930:SF0">
    <property type="entry name" value="RING FINGER PROTEIN 113B"/>
    <property type="match status" value="1"/>
</dbReference>
<feature type="domain" description="C3H1-type" evidence="11">
    <location>
        <begin position="179"/>
        <end position="207"/>
    </location>
</feature>
<dbReference type="PROSITE" id="PS00518">
    <property type="entry name" value="ZF_RING_1"/>
    <property type="match status" value="1"/>
</dbReference>
<keyword evidence="13" id="KW-1185">Reference proteome</keyword>
<dbReference type="OrthoDB" id="25761at2759"/>
<dbReference type="FunFam" id="3.30.40.10:FF:000045">
    <property type="entry name" value="RING finger protein 113A"/>
    <property type="match status" value="1"/>
</dbReference>
<sequence>MAEQADSAIASPAVPIAPVLFKARGRGKVKANMRKRSPSPPPTRRANDDSDSDSDGGSDSDNAFPGSGRAGIRETKRRRRNGAGVISASTDGTAAAATAAGNGAPTGRELPPQHVTDRGTLLADADVATKQSHLFDEEENSRNKAKKGALTAPTPAAAPTRAVGPVKAASNIRTITITDYSPDVCKDYKLTGFCGFGDSCKFLHARENFKQGWQLDNEWEAVTKGKKHLGGTVVASADRTKRAGEKGKTGDDDDDDDDEEAMLRDIPFACIICRKSYTQPVVTRCGHYFCERCALERYRRDPTCAACGAATTGVFNNAKRLTKLLERKRERAAKRRQAAIEAGEEVSSEEEESGSE</sequence>
<dbReference type="Pfam" id="PF00642">
    <property type="entry name" value="zf-CCCH"/>
    <property type="match status" value="1"/>
</dbReference>
<protein>
    <recommendedName>
        <fullName evidence="8">Pre-mRNA-splicing factor CWC24</fullName>
    </recommendedName>
</protein>
<reference evidence="12 13" key="1">
    <citation type="journal article" date="2016" name="Genome Biol. Evol.">
        <title>Divergent and convergent evolution of fungal pathogenicity.</title>
        <authorList>
            <person name="Shang Y."/>
            <person name="Xiao G."/>
            <person name="Zheng P."/>
            <person name="Cen K."/>
            <person name="Zhan S."/>
            <person name="Wang C."/>
        </authorList>
    </citation>
    <scope>NUCLEOTIDE SEQUENCE [LARGE SCALE GENOMIC DNA]</scope>
    <source>
        <strain evidence="12 13">RCEF 264</strain>
    </source>
</reference>
<feature type="domain" description="RING-type" evidence="10">
    <location>
        <begin position="270"/>
        <end position="307"/>
    </location>
</feature>
<feature type="compositionally biased region" description="Acidic residues" evidence="9">
    <location>
        <begin position="342"/>
        <end position="356"/>
    </location>
</feature>
<dbReference type="AlphaFoldDB" id="A0A167W5I0"/>
<keyword evidence="4 7" id="KW-0479">Metal-binding</keyword>
<evidence type="ECO:0000256" key="7">
    <source>
        <dbReference type="PROSITE-ProRule" id="PRU00723"/>
    </source>
</evidence>
<feature type="compositionally biased region" description="Basic residues" evidence="9">
    <location>
        <begin position="23"/>
        <end position="37"/>
    </location>
</feature>
<feature type="region of interest" description="Disordered" evidence="9">
    <location>
        <begin position="235"/>
        <end position="258"/>
    </location>
</feature>
<evidence type="ECO:0000313" key="12">
    <source>
        <dbReference type="EMBL" id="OAA63364.1"/>
    </source>
</evidence>
<dbReference type="EMBL" id="AZHD01000005">
    <property type="protein sequence ID" value="OAA63364.1"/>
    <property type="molecule type" value="Genomic_DNA"/>
</dbReference>
<evidence type="ECO:0000259" key="11">
    <source>
        <dbReference type="PROSITE" id="PS50103"/>
    </source>
</evidence>
<dbReference type="STRING" id="1081102.A0A167W5I0"/>
<dbReference type="Pfam" id="PF14634">
    <property type="entry name" value="zf-RING_5"/>
    <property type="match status" value="1"/>
</dbReference>
<proteinExistence type="inferred from homology"/>
<evidence type="ECO:0000256" key="8">
    <source>
        <dbReference type="RuleBase" id="RU367110"/>
    </source>
</evidence>
<dbReference type="InterPro" id="IPR039971">
    <property type="entry name" value="CWC24-like"/>
</dbReference>
<dbReference type="InterPro" id="IPR036855">
    <property type="entry name" value="Znf_CCCH_sf"/>
</dbReference>
<dbReference type="InterPro" id="IPR013083">
    <property type="entry name" value="Znf_RING/FYVE/PHD"/>
</dbReference>
<dbReference type="InterPro" id="IPR001841">
    <property type="entry name" value="Znf_RING"/>
</dbReference>